<name>A0ACC2S4S6_9FUNG</name>
<keyword evidence="2" id="KW-1185">Reference proteome</keyword>
<sequence length="190" mass="19533">MPSISLGLVCGVGLVWSIRAGRGRVSVLRRGLWGGLGVGGLWPLFFCLCLLWGFFPLWSSLALAPWSRPPLSGLGEGGVGGFGFGVLGGAGGGLFGWVSSFSAGCGGLRGLPSFFPGAPGFLFGFFWGCFPLFLGAGVFCFILPLSPLGPSCGRPGRPGRPSSFFFPLSFLPPGGSPPGLPVFLLYAIGV</sequence>
<evidence type="ECO:0000313" key="2">
    <source>
        <dbReference type="Proteomes" id="UP001165960"/>
    </source>
</evidence>
<organism evidence="1 2">
    <name type="scientific">Entomophthora muscae</name>
    <dbReference type="NCBI Taxonomy" id="34485"/>
    <lineage>
        <taxon>Eukaryota</taxon>
        <taxon>Fungi</taxon>
        <taxon>Fungi incertae sedis</taxon>
        <taxon>Zoopagomycota</taxon>
        <taxon>Entomophthoromycotina</taxon>
        <taxon>Entomophthoromycetes</taxon>
        <taxon>Entomophthorales</taxon>
        <taxon>Entomophthoraceae</taxon>
        <taxon>Entomophthora</taxon>
    </lineage>
</organism>
<protein>
    <submittedName>
        <fullName evidence="1">Uncharacterized protein</fullName>
    </submittedName>
</protein>
<dbReference type="EMBL" id="QTSX02005798">
    <property type="protein sequence ID" value="KAJ9057391.1"/>
    <property type="molecule type" value="Genomic_DNA"/>
</dbReference>
<evidence type="ECO:0000313" key="1">
    <source>
        <dbReference type="EMBL" id="KAJ9057391.1"/>
    </source>
</evidence>
<reference evidence="1" key="1">
    <citation type="submission" date="2022-04" db="EMBL/GenBank/DDBJ databases">
        <title>Genome of the entomopathogenic fungus Entomophthora muscae.</title>
        <authorList>
            <person name="Elya C."/>
            <person name="Lovett B.R."/>
            <person name="Lee E."/>
            <person name="Macias A.M."/>
            <person name="Hajek A.E."/>
            <person name="De Bivort B.L."/>
            <person name="Kasson M.T."/>
            <person name="De Fine Licht H.H."/>
            <person name="Stajich J.E."/>
        </authorList>
    </citation>
    <scope>NUCLEOTIDE SEQUENCE</scope>
    <source>
        <strain evidence="1">Berkeley</strain>
    </source>
</reference>
<dbReference type="Proteomes" id="UP001165960">
    <property type="component" value="Unassembled WGS sequence"/>
</dbReference>
<accession>A0ACC2S4S6</accession>
<comment type="caution">
    <text evidence="1">The sequence shown here is derived from an EMBL/GenBank/DDBJ whole genome shotgun (WGS) entry which is preliminary data.</text>
</comment>
<proteinExistence type="predicted"/>
<gene>
    <name evidence="1" type="ORF">DSO57_1023050</name>
</gene>